<dbReference type="Gene3D" id="3.90.70.10">
    <property type="entry name" value="Cysteine proteinases"/>
    <property type="match status" value="1"/>
</dbReference>
<feature type="domain" description="Peptidase C39-like" evidence="1">
    <location>
        <begin position="147"/>
        <end position="278"/>
    </location>
</feature>
<evidence type="ECO:0000259" key="1">
    <source>
        <dbReference type="Pfam" id="PF13529"/>
    </source>
</evidence>
<protein>
    <recommendedName>
        <fullName evidence="1">Peptidase C39-like domain-containing protein</fullName>
    </recommendedName>
</protein>
<keyword evidence="3" id="KW-1185">Reference proteome</keyword>
<evidence type="ECO:0000313" key="3">
    <source>
        <dbReference type="Proteomes" id="UP001519289"/>
    </source>
</evidence>
<dbReference type="CDD" id="cd02549">
    <property type="entry name" value="Peptidase_C39A"/>
    <property type="match status" value="1"/>
</dbReference>
<dbReference type="RefSeq" id="WP_209466121.1">
    <property type="nucleotide sequence ID" value="NZ_JAGGLG010000009.1"/>
</dbReference>
<dbReference type="InterPro" id="IPR039564">
    <property type="entry name" value="Peptidase_C39-like"/>
</dbReference>
<comment type="caution">
    <text evidence="2">The sequence shown here is derived from an EMBL/GenBank/DDBJ whole genome shotgun (WGS) entry which is preliminary data.</text>
</comment>
<organism evidence="2 3">
    <name type="scientific">Symbiobacterium terraclitae</name>
    <dbReference type="NCBI Taxonomy" id="557451"/>
    <lineage>
        <taxon>Bacteria</taxon>
        <taxon>Bacillati</taxon>
        <taxon>Bacillota</taxon>
        <taxon>Clostridia</taxon>
        <taxon>Eubacteriales</taxon>
        <taxon>Symbiobacteriaceae</taxon>
        <taxon>Symbiobacterium</taxon>
    </lineage>
</organism>
<gene>
    <name evidence="2" type="ORF">J2Z79_001378</name>
</gene>
<evidence type="ECO:0000313" key="2">
    <source>
        <dbReference type="EMBL" id="MBP2017979.1"/>
    </source>
</evidence>
<proteinExistence type="predicted"/>
<reference evidence="2 3" key="1">
    <citation type="submission" date="2021-03" db="EMBL/GenBank/DDBJ databases">
        <title>Genomic Encyclopedia of Type Strains, Phase IV (KMG-IV): sequencing the most valuable type-strain genomes for metagenomic binning, comparative biology and taxonomic classification.</title>
        <authorList>
            <person name="Goeker M."/>
        </authorList>
    </citation>
    <scope>NUCLEOTIDE SEQUENCE [LARGE SCALE GENOMIC DNA]</scope>
    <source>
        <strain evidence="2 3">DSM 27138</strain>
    </source>
</reference>
<accession>A0ABS4JR17</accession>
<name>A0ABS4JR17_9FIRM</name>
<dbReference type="Proteomes" id="UP001519289">
    <property type="component" value="Unassembled WGS sequence"/>
</dbReference>
<dbReference type="Pfam" id="PF13529">
    <property type="entry name" value="Peptidase_C39_2"/>
    <property type="match status" value="1"/>
</dbReference>
<sequence length="320" mass="34829">MALYPVESFTGGEHLGIRPAAGGLEGDGTWTGPVTEAAPFDWAVASWNGAGDRIEVCLRVRMAGSWSPWFSFGRWSSTGPRGSVDGQERPPFGRLATDTLLLTGPADAYQLRVSLRGAVLTRLWLAAAVASHRSEEPPFTPAWGVDLDVPRRSQMVYPTGGNVWCSPTSLAMVMAYYGHEESIPDATVPGVYDPVYDGHGNWPFNTAYAGTRGFVAYVDRLGGFADLERSIARRRPVIASVAYDRAWLPNAPIARTAGHILVVRGFTREGDVIVNDPAAEDDRGVRRVYRRDLFQRAWLDRGGVVYVVAPLARPDGPGVE</sequence>
<dbReference type="InterPro" id="IPR039563">
    <property type="entry name" value="Peptidase_C39_single_dom"/>
</dbReference>
<dbReference type="EMBL" id="JAGGLG010000009">
    <property type="protein sequence ID" value="MBP2017979.1"/>
    <property type="molecule type" value="Genomic_DNA"/>
</dbReference>